<dbReference type="InterPro" id="IPR009061">
    <property type="entry name" value="DNA-bd_dom_put_sf"/>
</dbReference>
<dbReference type="PROSITE" id="PS50937">
    <property type="entry name" value="HTH_MERR_2"/>
    <property type="match status" value="1"/>
</dbReference>
<dbReference type="RefSeq" id="WP_183643087.1">
    <property type="nucleotide sequence ID" value="NZ_BAAAXX010000156.1"/>
</dbReference>
<dbReference type="SMART" id="SM00422">
    <property type="entry name" value="HTH_MERR"/>
    <property type="match status" value="1"/>
</dbReference>
<dbReference type="PROSITE" id="PS00552">
    <property type="entry name" value="HTH_MERR_1"/>
    <property type="match status" value="1"/>
</dbReference>
<dbReference type="GO" id="GO:0003700">
    <property type="term" value="F:DNA-binding transcription factor activity"/>
    <property type="evidence" value="ECO:0007669"/>
    <property type="project" value="InterPro"/>
</dbReference>
<evidence type="ECO:0000259" key="2">
    <source>
        <dbReference type="PROSITE" id="PS50937"/>
    </source>
</evidence>
<sequence>MAEQLTIGELARRTGVATSALRYWEDLGLLPAPARVSGQRRYPPSAVRLVGVVMLLRDVGFTLREVKAFIAARSPAGDGWRELYQRKLTELDQRIAQAQVARTVIAHGLACPHRDIFECSNFAGGVAALLAGSSLEEAHEEIHSH</sequence>
<feature type="domain" description="HTH merR-type" evidence="2">
    <location>
        <begin position="4"/>
        <end position="72"/>
    </location>
</feature>
<evidence type="ECO:0000313" key="4">
    <source>
        <dbReference type="Proteomes" id="UP000579945"/>
    </source>
</evidence>
<dbReference type="AlphaFoldDB" id="A0A7W5UU99"/>
<dbReference type="SUPFAM" id="SSF46955">
    <property type="entry name" value="Putative DNA-binding domain"/>
    <property type="match status" value="1"/>
</dbReference>
<dbReference type="GeneID" id="95387218"/>
<dbReference type="InterPro" id="IPR047057">
    <property type="entry name" value="MerR_fam"/>
</dbReference>
<dbReference type="Proteomes" id="UP000579945">
    <property type="component" value="Unassembled WGS sequence"/>
</dbReference>
<reference evidence="3 4" key="1">
    <citation type="submission" date="2020-08" db="EMBL/GenBank/DDBJ databases">
        <title>Sequencing the genomes of 1000 actinobacteria strains.</title>
        <authorList>
            <person name="Klenk H.-P."/>
        </authorList>
    </citation>
    <scope>NUCLEOTIDE SEQUENCE [LARGE SCALE GENOMIC DNA]</scope>
    <source>
        <strain evidence="3 4">DSM 44320</strain>
    </source>
</reference>
<evidence type="ECO:0000256" key="1">
    <source>
        <dbReference type="ARBA" id="ARBA00023125"/>
    </source>
</evidence>
<evidence type="ECO:0000313" key="3">
    <source>
        <dbReference type="EMBL" id="MBB3724737.1"/>
    </source>
</evidence>
<dbReference type="Gene3D" id="1.10.1660.10">
    <property type="match status" value="1"/>
</dbReference>
<dbReference type="InterPro" id="IPR000551">
    <property type="entry name" value="MerR-type_HTH_dom"/>
</dbReference>
<keyword evidence="4" id="KW-1185">Reference proteome</keyword>
<dbReference type="PRINTS" id="PR00040">
    <property type="entry name" value="HTHMERR"/>
</dbReference>
<dbReference type="PANTHER" id="PTHR30204">
    <property type="entry name" value="REDOX-CYCLING DRUG-SENSING TRANSCRIPTIONAL ACTIVATOR SOXR"/>
    <property type="match status" value="1"/>
</dbReference>
<name>A0A7W5UU99_9ACTN</name>
<proteinExistence type="predicted"/>
<accession>A0A7W5UU99</accession>
<comment type="caution">
    <text evidence="3">The sequence shown here is derived from an EMBL/GenBank/DDBJ whole genome shotgun (WGS) entry which is preliminary data.</text>
</comment>
<dbReference type="Pfam" id="PF13411">
    <property type="entry name" value="MerR_1"/>
    <property type="match status" value="1"/>
</dbReference>
<dbReference type="EMBL" id="JACIBV010000001">
    <property type="protein sequence ID" value="MBB3724737.1"/>
    <property type="molecule type" value="Genomic_DNA"/>
</dbReference>
<dbReference type="PANTHER" id="PTHR30204:SF97">
    <property type="entry name" value="MERR FAMILY REGULATORY PROTEIN"/>
    <property type="match status" value="1"/>
</dbReference>
<gene>
    <name evidence="3" type="ORF">FHR33_000597</name>
</gene>
<dbReference type="GO" id="GO:0003677">
    <property type="term" value="F:DNA binding"/>
    <property type="evidence" value="ECO:0007669"/>
    <property type="project" value="UniProtKB-KW"/>
</dbReference>
<keyword evidence="1 3" id="KW-0238">DNA-binding</keyword>
<protein>
    <submittedName>
        <fullName evidence="3">DNA-binding transcriptional MerR regulator</fullName>
    </submittedName>
</protein>
<organism evidence="3 4">
    <name type="scientific">Nonomuraea dietziae</name>
    <dbReference type="NCBI Taxonomy" id="65515"/>
    <lineage>
        <taxon>Bacteria</taxon>
        <taxon>Bacillati</taxon>
        <taxon>Actinomycetota</taxon>
        <taxon>Actinomycetes</taxon>
        <taxon>Streptosporangiales</taxon>
        <taxon>Streptosporangiaceae</taxon>
        <taxon>Nonomuraea</taxon>
    </lineage>
</organism>